<organism evidence="2 3">
    <name type="scientific">Hohenbuehelia grisea</name>
    <dbReference type="NCBI Taxonomy" id="104357"/>
    <lineage>
        <taxon>Eukaryota</taxon>
        <taxon>Fungi</taxon>
        <taxon>Dikarya</taxon>
        <taxon>Basidiomycota</taxon>
        <taxon>Agaricomycotina</taxon>
        <taxon>Agaricomycetes</taxon>
        <taxon>Agaricomycetidae</taxon>
        <taxon>Agaricales</taxon>
        <taxon>Pleurotineae</taxon>
        <taxon>Pleurotaceae</taxon>
        <taxon>Hohenbuehelia</taxon>
    </lineage>
</organism>
<feature type="region of interest" description="Disordered" evidence="1">
    <location>
        <begin position="1"/>
        <end position="47"/>
    </location>
</feature>
<name>A0ABR3JVP5_9AGAR</name>
<evidence type="ECO:0000313" key="2">
    <source>
        <dbReference type="EMBL" id="KAL0959954.1"/>
    </source>
</evidence>
<reference evidence="3" key="1">
    <citation type="submission" date="2024-06" db="EMBL/GenBank/DDBJ databases">
        <title>Multi-omics analyses provide insights into the biosynthesis of the anticancer antibiotic pleurotin in Hohenbuehelia grisea.</title>
        <authorList>
            <person name="Weaver J.A."/>
            <person name="Alberti F."/>
        </authorList>
    </citation>
    <scope>NUCLEOTIDE SEQUENCE [LARGE SCALE GENOMIC DNA]</scope>
    <source>
        <strain evidence="3">T-177</strain>
    </source>
</reference>
<proteinExistence type="predicted"/>
<gene>
    <name evidence="2" type="ORF">HGRIS_011618</name>
</gene>
<protein>
    <submittedName>
        <fullName evidence="2">Uncharacterized protein</fullName>
    </submittedName>
</protein>
<evidence type="ECO:0000256" key="1">
    <source>
        <dbReference type="SAM" id="MobiDB-lite"/>
    </source>
</evidence>
<evidence type="ECO:0000313" key="3">
    <source>
        <dbReference type="Proteomes" id="UP001556367"/>
    </source>
</evidence>
<sequence length="234" mass="26707">MPPSKSPSNGDDKMTATPFEEHSDSQQDEVSLEDRERSGIHPSIQAEPTLPHLMEHVNLSTAPLNRQSLMPIKENVDEEMDEEVLCPETSDTHQDCSRAPSLPIETLIPLDPQVKFELEMARHRARRKLPPLQMFERIEPEPGPHRVWRELPSIPFSGPFMDIEPPPSPGMAIQPDSRAEMMFDREMARIMLGEKDCMKPWVSTRRTSEASSCYLPSSSFKPYRSSPFLYFTCT</sequence>
<keyword evidence="3" id="KW-1185">Reference proteome</keyword>
<feature type="compositionally biased region" description="Basic and acidic residues" evidence="1">
    <location>
        <begin position="10"/>
        <end position="25"/>
    </location>
</feature>
<dbReference type="Proteomes" id="UP001556367">
    <property type="component" value="Unassembled WGS sequence"/>
</dbReference>
<dbReference type="EMBL" id="JASNQZ010000002">
    <property type="protein sequence ID" value="KAL0959954.1"/>
    <property type="molecule type" value="Genomic_DNA"/>
</dbReference>
<comment type="caution">
    <text evidence="2">The sequence shown here is derived from an EMBL/GenBank/DDBJ whole genome shotgun (WGS) entry which is preliminary data.</text>
</comment>
<accession>A0ABR3JVP5</accession>